<dbReference type="Pfam" id="PF01590">
    <property type="entry name" value="GAF"/>
    <property type="match status" value="1"/>
</dbReference>
<dbReference type="SUPFAM" id="SSF55785">
    <property type="entry name" value="PYP-like sensor domain (PAS domain)"/>
    <property type="match status" value="1"/>
</dbReference>
<evidence type="ECO:0000313" key="9">
    <source>
        <dbReference type="Proteomes" id="UP000198718"/>
    </source>
</evidence>
<dbReference type="CDD" id="cd00130">
    <property type="entry name" value="PAS"/>
    <property type="match status" value="1"/>
</dbReference>
<evidence type="ECO:0000256" key="3">
    <source>
        <dbReference type="ARBA" id="ARBA00023015"/>
    </source>
</evidence>
<dbReference type="GO" id="GO:0043565">
    <property type="term" value="F:sequence-specific DNA binding"/>
    <property type="evidence" value="ECO:0007669"/>
    <property type="project" value="InterPro"/>
</dbReference>
<dbReference type="STRING" id="393762.SAMN05660472_02109"/>
<keyword evidence="1" id="KW-0547">Nucleotide-binding</keyword>
<dbReference type="Pfam" id="PF00158">
    <property type="entry name" value="Sigma54_activat"/>
    <property type="match status" value="1"/>
</dbReference>
<proteinExistence type="predicted"/>
<dbReference type="SUPFAM" id="SSF55781">
    <property type="entry name" value="GAF domain-like"/>
    <property type="match status" value="1"/>
</dbReference>
<keyword evidence="3" id="KW-0805">Transcription regulation</keyword>
<feature type="domain" description="Sigma-54 factor interaction" evidence="6">
    <location>
        <begin position="322"/>
        <end position="552"/>
    </location>
</feature>
<dbReference type="InterPro" id="IPR002078">
    <property type="entry name" value="Sigma_54_int"/>
</dbReference>
<evidence type="ECO:0000256" key="1">
    <source>
        <dbReference type="ARBA" id="ARBA00022741"/>
    </source>
</evidence>
<dbReference type="InterPro" id="IPR000014">
    <property type="entry name" value="PAS"/>
</dbReference>
<keyword evidence="5" id="KW-0804">Transcription</keyword>
<dbReference type="Gene3D" id="3.30.450.40">
    <property type="match status" value="1"/>
</dbReference>
<dbReference type="Gene3D" id="1.10.8.60">
    <property type="match status" value="1"/>
</dbReference>
<dbReference type="InterPro" id="IPR002197">
    <property type="entry name" value="HTH_Fis"/>
</dbReference>
<dbReference type="InterPro" id="IPR003018">
    <property type="entry name" value="GAF"/>
</dbReference>
<dbReference type="RefSeq" id="WP_090553655.1">
    <property type="nucleotide sequence ID" value="NZ_FNFP01000004.1"/>
</dbReference>
<organism evidence="8 9">
    <name type="scientific">Natronincola ferrireducens</name>
    <dbReference type="NCBI Taxonomy" id="393762"/>
    <lineage>
        <taxon>Bacteria</taxon>
        <taxon>Bacillati</taxon>
        <taxon>Bacillota</taxon>
        <taxon>Clostridia</taxon>
        <taxon>Peptostreptococcales</taxon>
        <taxon>Natronincolaceae</taxon>
        <taxon>Natronincola</taxon>
    </lineage>
</organism>
<dbReference type="GO" id="GO:0005524">
    <property type="term" value="F:ATP binding"/>
    <property type="evidence" value="ECO:0007669"/>
    <property type="project" value="UniProtKB-KW"/>
</dbReference>
<dbReference type="Gene3D" id="3.30.450.20">
    <property type="entry name" value="PAS domain"/>
    <property type="match status" value="1"/>
</dbReference>
<dbReference type="PROSITE" id="PS50045">
    <property type="entry name" value="SIGMA54_INTERACT_4"/>
    <property type="match status" value="1"/>
</dbReference>
<keyword evidence="9" id="KW-1185">Reference proteome</keyword>
<dbReference type="AlphaFoldDB" id="A0A1G9F875"/>
<dbReference type="Gene3D" id="3.40.50.300">
    <property type="entry name" value="P-loop containing nucleotide triphosphate hydrolases"/>
    <property type="match status" value="1"/>
</dbReference>
<dbReference type="PANTHER" id="PTHR32071:SF57">
    <property type="entry name" value="C4-DICARBOXYLATE TRANSPORT TRANSCRIPTIONAL REGULATORY PROTEIN DCTD"/>
    <property type="match status" value="1"/>
</dbReference>
<dbReference type="InterPro" id="IPR025662">
    <property type="entry name" value="Sigma_54_int_dom_ATP-bd_1"/>
</dbReference>
<dbReference type="InterPro" id="IPR025943">
    <property type="entry name" value="Sigma_54_int_dom_ATP-bd_2"/>
</dbReference>
<dbReference type="PROSITE" id="PS00675">
    <property type="entry name" value="SIGMA54_INTERACT_1"/>
    <property type="match status" value="1"/>
</dbReference>
<evidence type="ECO:0000256" key="4">
    <source>
        <dbReference type="ARBA" id="ARBA00023125"/>
    </source>
</evidence>
<protein>
    <submittedName>
        <fullName evidence="8">PAS domain S-box-containing protein</fullName>
    </submittedName>
</protein>
<name>A0A1G9F875_9FIRM</name>
<dbReference type="InterPro" id="IPR009057">
    <property type="entry name" value="Homeodomain-like_sf"/>
</dbReference>
<dbReference type="PANTHER" id="PTHR32071">
    <property type="entry name" value="TRANSCRIPTIONAL REGULATORY PROTEIN"/>
    <property type="match status" value="1"/>
</dbReference>
<dbReference type="PROSITE" id="PS00676">
    <property type="entry name" value="SIGMA54_INTERACT_2"/>
    <property type="match status" value="1"/>
</dbReference>
<reference evidence="8 9" key="1">
    <citation type="submission" date="2016-10" db="EMBL/GenBank/DDBJ databases">
        <authorList>
            <person name="de Groot N.N."/>
        </authorList>
    </citation>
    <scope>NUCLEOTIDE SEQUENCE [LARGE SCALE GENOMIC DNA]</scope>
    <source>
        <strain evidence="8 9">DSM 18346</strain>
    </source>
</reference>
<dbReference type="Proteomes" id="UP000198718">
    <property type="component" value="Unassembled WGS sequence"/>
</dbReference>
<evidence type="ECO:0000259" key="7">
    <source>
        <dbReference type="PROSITE" id="PS50112"/>
    </source>
</evidence>
<dbReference type="GO" id="GO:0006355">
    <property type="term" value="P:regulation of DNA-templated transcription"/>
    <property type="evidence" value="ECO:0007669"/>
    <property type="project" value="InterPro"/>
</dbReference>
<dbReference type="PRINTS" id="PR01590">
    <property type="entry name" value="HTHFIS"/>
</dbReference>
<dbReference type="PROSITE" id="PS50112">
    <property type="entry name" value="PAS"/>
    <property type="match status" value="1"/>
</dbReference>
<evidence type="ECO:0000259" key="6">
    <source>
        <dbReference type="PROSITE" id="PS50045"/>
    </source>
</evidence>
<dbReference type="Gene3D" id="1.10.10.60">
    <property type="entry name" value="Homeodomain-like"/>
    <property type="match status" value="1"/>
</dbReference>
<dbReference type="OrthoDB" id="9803970at2"/>
<dbReference type="Pfam" id="PF25601">
    <property type="entry name" value="AAA_lid_14"/>
    <property type="match status" value="1"/>
</dbReference>
<dbReference type="InterPro" id="IPR029016">
    <property type="entry name" value="GAF-like_dom_sf"/>
</dbReference>
<keyword evidence="4" id="KW-0238">DNA-binding</keyword>
<dbReference type="SUPFAM" id="SSF46689">
    <property type="entry name" value="Homeodomain-like"/>
    <property type="match status" value="1"/>
</dbReference>
<gene>
    <name evidence="8" type="ORF">SAMN05660472_02109</name>
</gene>
<evidence type="ECO:0000256" key="5">
    <source>
        <dbReference type="ARBA" id="ARBA00023163"/>
    </source>
</evidence>
<evidence type="ECO:0000256" key="2">
    <source>
        <dbReference type="ARBA" id="ARBA00022840"/>
    </source>
</evidence>
<dbReference type="EMBL" id="FNFP01000004">
    <property type="protein sequence ID" value="SDK84383.1"/>
    <property type="molecule type" value="Genomic_DNA"/>
</dbReference>
<dbReference type="SMART" id="SM00091">
    <property type="entry name" value="PAS"/>
    <property type="match status" value="1"/>
</dbReference>
<accession>A0A1G9F875</accession>
<evidence type="ECO:0000313" key="8">
    <source>
        <dbReference type="EMBL" id="SDK84383.1"/>
    </source>
</evidence>
<sequence length="642" mass="72270">MKTKDYIERSHQRSIGFGVDHNRIYSTKILQGDNLQKRLETNSDLIVTTEPFMNQLYNFVKGSCFFAILTDEEGCILNVIGDEDVLEVAFNLEMVPGAYMNEEHIGTNAMGTALAEGIPVQVSGEEHFIKAYHRWTCSAAPIRSPQGKIIGTLNLTGYSHLVHSHTLGMVVAAVHAIEHMLRIHRTNNKLAIAKQYIETIIDSITIGIFTIGPRGYMKTINRTAREMLGYTPQEIVGLRVEDLIEGWKGIEDSVARHITYLEEEAFIKGKKGKFHCTLSAYPILDNTDTTQGIVCAIKEIKKARKLANKMMGKQAFYTFDRIIGRSERFLQIVEYGKKIADSPSTVLITGESGTGKEVFAQSIHNASGRREEAFVAINCGALPRNLIESELFGYEGGAFTGAKQGGHPGKFELADGGTLFLDEIGEMPLDMQTNLLRVLEEGKIFRVGGNKEIEVDVRIIAATNKDLRQEVEKGNFRRDLYYRLNVLPLKLLALRERKEDIPLLIDFFLTTKSLKLGKNPVNLSKEMIQNMINLPWHGNIRELENMIEQIINAEGNHLWQSGDAGKGIERVGFDMEEDSLEEVEKKHIEKIVKKTEGNISLAAEILGIGRNTLYRKMKKYNTECIKLEHCSKKEQQTKGKMF</sequence>
<keyword evidence="2" id="KW-0067">ATP-binding</keyword>
<dbReference type="Pfam" id="PF02954">
    <property type="entry name" value="HTH_8"/>
    <property type="match status" value="1"/>
</dbReference>
<dbReference type="InterPro" id="IPR027417">
    <property type="entry name" value="P-loop_NTPase"/>
</dbReference>
<dbReference type="InterPro" id="IPR003593">
    <property type="entry name" value="AAA+_ATPase"/>
</dbReference>
<dbReference type="CDD" id="cd00009">
    <property type="entry name" value="AAA"/>
    <property type="match status" value="1"/>
</dbReference>
<feature type="domain" description="PAS" evidence="7">
    <location>
        <begin position="193"/>
        <end position="237"/>
    </location>
</feature>
<dbReference type="InterPro" id="IPR035965">
    <property type="entry name" value="PAS-like_dom_sf"/>
</dbReference>
<dbReference type="Pfam" id="PF13426">
    <property type="entry name" value="PAS_9"/>
    <property type="match status" value="1"/>
</dbReference>
<dbReference type="SUPFAM" id="SSF52540">
    <property type="entry name" value="P-loop containing nucleoside triphosphate hydrolases"/>
    <property type="match status" value="1"/>
</dbReference>
<dbReference type="InterPro" id="IPR058031">
    <property type="entry name" value="AAA_lid_NorR"/>
</dbReference>
<dbReference type="SMART" id="SM00382">
    <property type="entry name" value="AAA"/>
    <property type="match status" value="1"/>
</dbReference>
<dbReference type="FunFam" id="3.40.50.300:FF:000006">
    <property type="entry name" value="DNA-binding transcriptional regulator NtrC"/>
    <property type="match status" value="1"/>
</dbReference>
<dbReference type="NCBIfam" id="TIGR00229">
    <property type="entry name" value="sensory_box"/>
    <property type="match status" value="1"/>
</dbReference>